<dbReference type="AlphaFoldDB" id="A0A9P3LJP4"/>
<keyword evidence="2" id="KW-0812">Transmembrane</keyword>
<proteinExistence type="predicted"/>
<organism evidence="3 4">
    <name type="scientific">Phanerochaete sordida</name>
    <dbReference type="NCBI Taxonomy" id="48140"/>
    <lineage>
        <taxon>Eukaryota</taxon>
        <taxon>Fungi</taxon>
        <taxon>Dikarya</taxon>
        <taxon>Basidiomycota</taxon>
        <taxon>Agaricomycotina</taxon>
        <taxon>Agaricomycetes</taxon>
        <taxon>Polyporales</taxon>
        <taxon>Phanerochaetaceae</taxon>
        <taxon>Phanerochaete</taxon>
    </lineage>
</organism>
<feature type="transmembrane region" description="Helical" evidence="2">
    <location>
        <begin position="155"/>
        <end position="175"/>
    </location>
</feature>
<evidence type="ECO:0000256" key="2">
    <source>
        <dbReference type="SAM" id="Phobius"/>
    </source>
</evidence>
<dbReference type="Proteomes" id="UP000703269">
    <property type="component" value="Unassembled WGS sequence"/>
</dbReference>
<feature type="compositionally biased region" description="Basic and acidic residues" evidence="1">
    <location>
        <begin position="360"/>
        <end position="379"/>
    </location>
</feature>
<dbReference type="EMBL" id="BPQB01000076">
    <property type="protein sequence ID" value="GJE97736.1"/>
    <property type="molecule type" value="Genomic_DNA"/>
</dbReference>
<feature type="region of interest" description="Disordered" evidence="1">
    <location>
        <begin position="261"/>
        <end position="289"/>
    </location>
</feature>
<feature type="transmembrane region" description="Helical" evidence="2">
    <location>
        <begin position="71"/>
        <end position="93"/>
    </location>
</feature>
<keyword evidence="2" id="KW-1133">Transmembrane helix</keyword>
<sequence length="379" mass="41829">MAVFQLLGASTLAGFLTHRIRLDDFRSFRHLRQISPPRLSLVFLFFTAWAYFVITGLVLQGIGLDQSSTLCSAGIYVCVSLYGVSKLCVYFFLTERAYVVWCPSATIPRWRTPVYLVCLSAVLMYFGVVCHLFIVRIAHLDPRGRCMIGFRLDGVIILVVFDVVVSILMTSLFIWPLARTRFHSSQLRHIARRSVTAATIVLGTSCVNITVLAALNGQERGWICLASWEGDVLIGSIALFWLTSGSGLRPIGSLIAEARSFPSTTDSGSKRRPLRRPPLTPFTPFARPQSFRQSSLPTIMTHGMLNSGQSSRTPSFVGIPPPPTPALVHTPLAWSVSANSSPGLGSLFDGPVLEAAGSMESRRASDDTIWEEKREEFKE</sequence>
<keyword evidence="2" id="KW-0472">Membrane</keyword>
<accession>A0A9P3LJP4</accession>
<keyword evidence="4" id="KW-1185">Reference proteome</keyword>
<dbReference type="PANTHER" id="PTHR38848:SF3">
    <property type="entry name" value="G-PROTEIN COUPLED RECEPTORS FAMILY 3 PROFILE DOMAIN-CONTAINING PROTEIN"/>
    <property type="match status" value="1"/>
</dbReference>
<dbReference type="PANTHER" id="PTHR38848">
    <property type="entry name" value="G-PROTEIN COUPLED RECEPTORS FAMILY 3 PROFILE DOMAIN-CONTAINING PROTEIN"/>
    <property type="match status" value="1"/>
</dbReference>
<evidence type="ECO:0000313" key="3">
    <source>
        <dbReference type="EMBL" id="GJE97736.1"/>
    </source>
</evidence>
<protein>
    <submittedName>
        <fullName evidence="3">Uncharacterized protein</fullName>
    </submittedName>
</protein>
<feature type="transmembrane region" description="Helical" evidence="2">
    <location>
        <begin position="195"/>
        <end position="215"/>
    </location>
</feature>
<feature type="transmembrane region" description="Helical" evidence="2">
    <location>
        <begin position="38"/>
        <end position="59"/>
    </location>
</feature>
<reference evidence="3 4" key="1">
    <citation type="submission" date="2021-08" db="EMBL/GenBank/DDBJ databases">
        <title>Draft Genome Sequence of Phanerochaete sordida strain YK-624.</title>
        <authorList>
            <person name="Mori T."/>
            <person name="Dohra H."/>
            <person name="Suzuki T."/>
            <person name="Kawagishi H."/>
            <person name="Hirai H."/>
        </authorList>
    </citation>
    <scope>NUCLEOTIDE SEQUENCE [LARGE SCALE GENOMIC DNA]</scope>
    <source>
        <strain evidence="3 4">YK-624</strain>
    </source>
</reference>
<evidence type="ECO:0000313" key="4">
    <source>
        <dbReference type="Proteomes" id="UP000703269"/>
    </source>
</evidence>
<gene>
    <name evidence="3" type="ORF">PsYK624_139570</name>
</gene>
<evidence type="ECO:0000256" key="1">
    <source>
        <dbReference type="SAM" id="MobiDB-lite"/>
    </source>
</evidence>
<feature type="region of interest" description="Disordered" evidence="1">
    <location>
        <begin position="358"/>
        <end position="379"/>
    </location>
</feature>
<feature type="transmembrane region" description="Helical" evidence="2">
    <location>
        <begin position="113"/>
        <end position="134"/>
    </location>
</feature>
<dbReference type="OrthoDB" id="3210850at2759"/>
<comment type="caution">
    <text evidence="3">The sequence shown here is derived from an EMBL/GenBank/DDBJ whole genome shotgun (WGS) entry which is preliminary data.</text>
</comment>
<name>A0A9P3LJP4_9APHY</name>